<gene>
    <name evidence="3" type="ORF">EIO64_04660</name>
</gene>
<accession>A0A4D7ALX0</accession>
<sequence length="590" mass="67585">MLNDKILEFYSELREEVQDYVKTNGPVSVNTAFKTLFLSYLTETGETLVSDCTLVDFKKDSENMRLDGYAFSEYFRSLTLLVSKYQAKAIPDKIKKTELDKLMRKAVKFYKTCQTNYFEELEESSDGYQAYEFIKAHRADIETVNIIFLTNDEVVQFVPEDISYGKISIKFDVWDIERLYQSIFSGTAVERQLVIKLKKKYAAPLHLIKVNGSNDIYDCYIGVISGELLARIYKDEGQELIQKNVRSFLQATGKVNKGIKMSLASSPEMFMAYNNGISTVADSIVIDEASSHDDLVTITEITGWQIVNGGQTTASIYNAFQAKLPLEKVHVQIKLSVIKQKEQADGIIQNISKYANSQNKINMSDFNANDVYHVKMERLSRSTYIPVAKGKPTDQWFYERARGQYLVELSRQPTKAAKDQFKSRCPKNRCISKTVAAKCVMAWSGYPYIVSKGLETNFVFFSDMVSKGEFPEPSEQSYIEMISRVILFNRCDDIIKSLKFGGFKAQQDYYTVALIGKYYSDLINPQEIWNNQDINAETAKIIETLAYFVWEHFQNPSVPGVNIGQWCKKEDCWELLQKRFEAQKDKAGAR</sequence>
<dbReference type="AlphaFoldDB" id="A0A4D7ALX0"/>
<evidence type="ECO:0000259" key="1">
    <source>
        <dbReference type="Pfam" id="PF10592"/>
    </source>
</evidence>
<evidence type="ECO:0000313" key="4">
    <source>
        <dbReference type="Proteomes" id="UP000298642"/>
    </source>
</evidence>
<feature type="domain" description="Abortive infection phage resistance protein N-terminal" evidence="2">
    <location>
        <begin position="33"/>
        <end position="181"/>
    </location>
</feature>
<dbReference type="Proteomes" id="UP000298642">
    <property type="component" value="Chromosome"/>
</dbReference>
<dbReference type="EMBL" id="CP034413">
    <property type="protein sequence ID" value="QCI58601.1"/>
    <property type="molecule type" value="Genomic_DNA"/>
</dbReference>
<evidence type="ECO:0000259" key="2">
    <source>
        <dbReference type="Pfam" id="PF22879"/>
    </source>
</evidence>
<organism evidence="3 4">
    <name type="scientific">Dysosmobacter welbionis</name>
    <dbReference type="NCBI Taxonomy" id="2093857"/>
    <lineage>
        <taxon>Bacteria</taxon>
        <taxon>Bacillati</taxon>
        <taxon>Bacillota</taxon>
        <taxon>Clostridia</taxon>
        <taxon>Eubacteriales</taxon>
        <taxon>Oscillospiraceae</taxon>
        <taxon>Dysosmobacter</taxon>
    </lineage>
</organism>
<dbReference type="RefSeq" id="WP_136890890.1">
    <property type="nucleotide sequence ID" value="NZ_CP034413.3"/>
</dbReference>
<reference evidence="4" key="1">
    <citation type="submission" date="2018-12" db="EMBL/GenBank/DDBJ databases">
        <title>Dusodibacter welbiota gen. nov., sp. nov., isolated from human faeces and emended description of the Oscillibacter genus.</title>
        <authorList>
            <person name="Le Roy T."/>
            <person name="Van der Smissen P."/>
            <person name="Delzenne N."/>
            <person name="Muccioli G."/>
            <person name="Collet J.F."/>
            <person name="Cani P.D."/>
        </authorList>
    </citation>
    <scope>NUCLEOTIDE SEQUENCE [LARGE SCALE GENOMIC DNA]</scope>
    <source>
        <strain evidence="4">J115</strain>
    </source>
</reference>
<dbReference type="KEGG" id="obj:EIO64_04660"/>
<protein>
    <submittedName>
        <fullName evidence="3">AIPR family protein</fullName>
    </submittedName>
</protein>
<proteinExistence type="predicted"/>
<feature type="domain" description="Abortive phage infection protein C-terminal" evidence="1">
    <location>
        <begin position="243"/>
        <end position="556"/>
    </location>
</feature>
<dbReference type="InterPro" id="IPR055101">
    <property type="entry name" value="AIPR_N"/>
</dbReference>
<name>A0A4D7ALX0_9FIRM</name>
<evidence type="ECO:0000313" key="3">
    <source>
        <dbReference type="EMBL" id="QCI58601.1"/>
    </source>
</evidence>
<dbReference type="Pfam" id="PF10592">
    <property type="entry name" value="AIPR"/>
    <property type="match status" value="1"/>
</dbReference>
<dbReference type="InterPro" id="IPR018891">
    <property type="entry name" value="AIPR_C"/>
</dbReference>
<keyword evidence="4" id="KW-1185">Reference proteome</keyword>
<dbReference type="Pfam" id="PF22879">
    <property type="entry name" value="AIPR_N"/>
    <property type="match status" value="1"/>
</dbReference>